<protein>
    <submittedName>
        <fullName evidence="2">Cytochrome P450</fullName>
    </submittedName>
</protein>
<accession>A0AC34R7U3</accession>
<evidence type="ECO:0000313" key="1">
    <source>
        <dbReference type="Proteomes" id="UP000887576"/>
    </source>
</evidence>
<proteinExistence type="predicted"/>
<sequence>MFSIKMTDPVVLFIMNFPTVAHLIERWTKKPLFHQDIWDYFETTLSSMMEQRMNEPDAANKYQDALQLMLNAMEDGHTEIGAEDADMVSETVAKNRPKKSLSKVEVMAQLILFLVAGYETTASTLHFVCYILANCPEIQEKLREEVVEVVDGRESIEYEDMTKLEYMNQVISETLRMYPPAVRINRLCQKDVEVDGIHFEKGTCFSFDVYNIHHDPANYPDPEEFDPERFSKENRQARHPMAFLPFGAGPRICLGMRFAEFEMRVALTDLIRNFKFLPTEGMPGLPVKIISQSLLKPAVELKCKVERL</sequence>
<dbReference type="WBParaSite" id="JU765_v2.g4188.t1">
    <property type="protein sequence ID" value="JU765_v2.g4188.t1"/>
    <property type="gene ID" value="JU765_v2.g4188"/>
</dbReference>
<evidence type="ECO:0000313" key="2">
    <source>
        <dbReference type="WBParaSite" id="JU765_v2.g4188.t1"/>
    </source>
</evidence>
<name>A0AC34R7U3_9BILA</name>
<organism evidence="1 2">
    <name type="scientific">Panagrolaimus sp. JU765</name>
    <dbReference type="NCBI Taxonomy" id="591449"/>
    <lineage>
        <taxon>Eukaryota</taxon>
        <taxon>Metazoa</taxon>
        <taxon>Ecdysozoa</taxon>
        <taxon>Nematoda</taxon>
        <taxon>Chromadorea</taxon>
        <taxon>Rhabditida</taxon>
        <taxon>Tylenchina</taxon>
        <taxon>Panagrolaimomorpha</taxon>
        <taxon>Panagrolaimoidea</taxon>
        <taxon>Panagrolaimidae</taxon>
        <taxon>Panagrolaimus</taxon>
    </lineage>
</organism>
<dbReference type="Proteomes" id="UP000887576">
    <property type="component" value="Unplaced"/>
</dbReference>
<reference evidence="2" key="1">
    <citation type="submission" date="2022-11" db="UniProtKB">
        <authorList>
            <consortium name="WormBaseParasite"/>
        </authorList>
    </citation>
    <scope>IDENTIFICATION</scope>
</reference>